<reference evidence="6 7" key="1">
    <citation type="submission" date="2014-12" db="EMBL/GenBank/DDBJ databases">
        <title>Draft genome sequences of 10 type strains of Lactococcus.</title>
        <authorList>
            <person name="Sun Z."/>
            <person name="Zhong Z."/>
            <person name="Liu W."/>
            <person name="Zhang W."/>
            <person name="Zhang H."/>
        </authorList>
    </citation>
    <scope>NUCLEOTIDE SEQUENCE [LARGE SCALE GENOMIC DNA]</scope>
    <source>
        <strain evidence="6 7">DSM 20450</strain>
    </source>
</reference>
<sequence>MIYLVVYLLFFIGYFVLIYKKQNLKRPYNVPGKRVGKTIIAGIGFLLSIFALFISFVPPASIAKNETHTYQMILLISFVVTAILPFIVYELHNKRGHDTIEEPRHFKARDVNPAIYPAARGEHHIIKKEEHILKH</sequence>
<organism evidence="6 7">
    <name type="scientific">Lactococcus lactis subsp. hordniae</name>
    <dbReference type="NCBI Taxonomy" id="203404"/>
    <lineage>
        <taxon>Bacteria</taxon>
        <taxon>Bacillati</taxon>
        <taxon>Bacillota</taxon>
        <taxon>Bacilli</taxon>
        <taxon>Lactobacillales</taxon>
        <taxon>Streptococcaceae</taxon>
        <taxon>Lactococcus</taxon>
    </lineage>
</organism>
<keyword evidence="2 5" id="KW-0812">Transmembrane</keyword>
<dbReference type="Pfam" id="PF13520">
    <property type="entry name" value="AA_permease_2"/>
    <property type="match status" value="1"/>
</dbReference>
<feature type="transmembrane region" description="Helical" evidence="5">
    <location>
        <begin position="69"/>
        <end position="89"/>
    </location>
</feature>
<proteinExistence type="predicted"/>
<dbReference type="EMBL" id="JXKA01000040">
    <property type="protein sequence ID" value="PCS09827.1"/>
    <property type="molecule type" value="Genomic_DNA"/>
</dbReference>
<dbReference type="InterPro" id="IPR002293">
    <property type="entry name" value="AA/rel_permease1"/>
</dbReference>
<evidence type="ECO:0000313" key="6">
    <source>
        <dbReference type="EMBL" id="PCS09827.1"/>
    </source>
</evidence>
<dbReference type="GO" id="GO:0022857">
    <property type="term" value="F:transmembrane transporter activity"/>
    <property type="evidence" value="ECO:0007669"/>
    <property type="project" value="InterPro"/>
</dbReference>
<comment type="caution">
    <text evidence="6">The sequence shown here is derived from an EMBL/GenBank/DDBJ whole genome shotgun (WGS) entry which is preliminary data.</text>
</comment>
<evidence type="ECO:0000256" key="5">
    <source>
        <dbReference type="SAM" id="Phobius"/>
    </source>
</evidence>
<dbReference type="Proteomes" id="UP000218744">
    <property type="component" value="Unassembled WGS sequence"/>
</dbReference>
<gene>
    <name evidence="6" type="ORF">RU90_GL001805</name>
</gene>
<dbReference type="AlphaFoldDB" id="A0A2A5S8H5"/>
<evidence type="ECO:0000256" key="2">
    <source>
        <dbReference type="ARBA" id="ARBA00022692"/>
    </source>
</evidence>
<evidence type="ECO:0000256" key="1">
    <source>
        <dbReference type="ARBA" id="ARBA00004141"/>
    </source>
</evidence>
<feature type="transmembrane region" description="Helical" evidence="5">
    <location>
        <begin position="35"/>
        <end position="57"/>
    </location>
</feature>
<evidence type="ECO:0000256" key="3">
    <source>
        <dbReference type="ARBA" id="ARBA00022989"/>
    </source>
</evidence>
<protein>
    <submittedName>
        <fullName evidence="6">Extreme acid sensitivity protein XasA</fullName>
    </submittedName>
</protein>
<dbReference type="GO" id="GO:0016020">
    <property type="term" value="C:membrane"/>
    <property type="evidence" value="ECO:0007669"/>
    <property type="project" value="UniProtKB-SubCell"/>
</dbReference>
<name>A0A2A5S8H5_LACLH</name>
<keyword evidence="3 5" id="KW-1133">Transmembrane helix</keyword>
<comment type="subcellular location">
    <subcellularLocation>
        <location evidence="1">Membrane</location>
        <topology evidence="1">Multi-pass membrane protein</topology>
    </subcellularLocation>
</comment>
<keyword evidence="4 5" id="KW-0472">Membrane</keyword>
<evidence type="ECO:0000313" key="7">
    <source>
        <dbReference type="Proteomes" id="UP000218744"/>
    </source>
</evidence>
<evidence type="ECO:0000256" key="4">
    <source>
        <dbReference type="ARBA" id="ARBA00023136"/>
    </source>
</evidence>
<accession>A0A2A5S8H5</accession>
<feature type="transmembrane region" description="Helical" evidence="5">
    <location>
        <begin position="6"/>
        <end position="23"/>
    </location>
</feature>